<proteinExistence type="predicted"/>
<sequence length="68" mass="7838">MAVICHEFNNSRYSSPLLSFCAMHSLLIFYASVSLEKAGHRNILDLIKAYYERFLRPETETPISEILS</sequence>
<dbReference type="EMBL" id="QGMK01001904">
    <property type="protein sequence ID" value="TVY62818.1"/>
    <property type="molecule type" value="Genomic_DNA"/>
</dbReference>
<comment type="caution">
    <text evidence="2">The sequence shown here is derived from an EMBL/GenBank/DDBJ whole genome shotgun (WGS) entry which is preliminary data.</text>
</comment>
<keyword evidence="1" id="KW-1133">Transmembrane helix</keyword>
<dbReference type="AlphaFoldDB" id="A0A8T9C160"/>
<accession>A0A8T9C160</accession>
<keyword evidence="1" id="KW-0812">Transmembrane</keyword>
<evidence type="ECO:0000313" key="3">
    <source>
        <dbReference type="Proteomes" id="UP000469558"/>
    </source>
</evidence>
<keyword evidence="3" id="KW-1185">Reference proteome</keyword>
<evidence type="ECO:0000256" key="1">
    <source>
        <dbReference type="SAM" id="Phobius"/>
    </source>
</evidence>
<dbReference type="Proteomes" id="UP000469558">
    <property type="component" value="Unassembled WGS sequence"/>
</dbReference>
<evidence type="ECO:0000313" key="2">
    <source>
        <dbReference type="EMBL" id="TVY62818.1"/>
    </source>
</evidence>
<organism evidence="2 3">
    <name type="scientific">Lachnellula suecica</name>
    <dbReference type="NCBI Taxonomy" id="602035"/>
    <lineage>
        <taxon>Eukaryota</taxon>
        <taxon>Fungi</taxon>
        <taxon>Dikarya</taxon>
        <taxon>Ascomycota</taxon>
        <taxon>Pezizomycotina</taxon>
        <taxon>Leotiomycetes</taxon>
        <taxon>Helotiales</taxon>
        <taxon>Lachnaceae</taxon>
        <taxon>Lachnellula</taxon>
    </lineage>
</organism>
<keyword evidence="1" id="KW-0472">Membrane</keyword>
<feature type="transmembrane region" description="Helical" evidence="1">
    <location>
        <begin position="17"/>
        <end position="35"/>
    </location>
</feature>
<reference evidence="2 3" key="1">
    <citation type="submission" date="2018-05" db="EMBL/GenBank/DDBJ databases">
        <title>Genome sequencing and assembly of the regulated plant pathogen Lachnellula willkommii and related sister species for the development of diagnostic species identification markers.</title>
        <authorList>
            <person name="Giroux E."/>
            <person name="Bilodeau G."/>
        </authorList>
    </citation>
    <scope>NUCLEOTIDE SEQUENCE [LARGE SCALE GENOMIC DNA]</scope>
    <source>
        <strain evidence="2 3">CBS 268.59</strain>
    </source>
</reference>
<gene>
    <name evidence="2" type="ORF">LSUE1_G006899</name>
</gene>
<protein>
    <submittedName>
        <fullName evidence="2">Uncharacterized protein</fullName>
    </submittedName>
</protein>
<name>A0A8T9C160_9HELO</name>
<dbReference type="OrthoDB" id="3547906at2759"/>